<evidence type="ECO:0000259" key="1">
    <source>
        <dbReference type="PROSITE" id="PS51406"/>
    </source>
</evidence>
<evidence type="ECO:0000313" key="2">
    <source>
        <dbReference type="EMBL" id="GFS24765.1"/>
    </source>
</evidence>
<gene>
    <name evidence="2" type="ORF">ElyMa_005165500</name>
</gene>
<proteinExistence type="predicted"/>
<dbReference type="Proteomes" id="UP000762676">
    <property type="component" value="Unassembled WGS sequence"/>
</dbReference>
<sequence>QNETTGQPAVPVAGGQNQTYDEIFVSNTSELLACIQQMVSQALGGMENRLGEKISQLAEDLANKIDYFENKMEDKISVLQEDFINETVSLENKMEELNMTVKNEAAALQETFQDPRLGTCYRKMRNDVTPTYPQYVKLMDDVINRKILCDTKTDGGGWIVIQKRTKGDVEFSRTWSEYKEGFGVPPGDFWLGNDAIHALTSNDEYELRVDFWAQGQNWFAHYSSFKIEDEAAGYRLRLGSQTGGLLENSNYGLSHSNGRKFTTKDTVNACTTRNCGYSYYNNCRSTRKCTYPYKYAGGWWYRNGAYVHINSKWGTLRWSTGWGDTINVDSVEMKIRQVF</sequence>
<comment type="caution">
    <text evidence="2">The sequence shown here is derived from an EMBL/GenBank/DDBJ whole genome shotgun (WGS) entry which is preliminary data.</text>
</comment>
<dbReference type="InterPro" id="IPR036056">
    <property type="entry name" value="Fibrinogen-like_C"/>
</dbReference>
<dbReference type="Pfam" id="PF00147">
    <property type="entry name" value="Fibrinogen_C"/>
    <property type="match status" value="1"/>
</dbReference>
<feature type="non-terminal residue" evidence="2">
    <location>
        <position position="1"/>
    </location>
</feature>
<accession>A0AAV4JQV4</accession>
<dbReference type="PANTHER" id="PTHR19143">
    <property type="entry name" value="FIBRINOGEN/TENASCIN/ANGIOPOEITIN"/>
    <property type="match status" value="1"/>
</dbReference>
<dbReference type="PROSITE" id="PS51406">
    <property type="entry name" value="FIBRINOGEN_C_2"/>
    <property type="match status" value="1"/>
</dbReference>
<organism evidence="2 3">
    <name type="scientific">Elysia marginata</name>
    <dbReference type="NCBI Taxonomy" id="1093978"/>
    <lineage>
        <taxon>Eukaryota</taxon>
        <taxon>Metazoa</taxon>
        <taxon>Spiralia</taxon>
        <taxon>Lophotrochozoa</taxon>
        <taxon>Mollusca</taxon>
        <taxon>Gastropoda</taxon>
        <taxon>Heterobranchia</taxon>
        <taxon>Euthyneura</taxon>
        <taxon>Panpulmonata</taxon>
        <taxon>Sacoglossa</taxon>
        <taxon>Placobranchoidea</taxon>
        <taxon>Plakobranchidae</taxon>
        <taxon>Elysia</taxon>
    </lineage>
</organism>
<dbReference type="GO" id="GO:0005615">
    <property type="term" value="C:extracellular space"/>
    <property type="evidence" value="ECO:0007669"/>
    <property type="project" value="TreeGrafter"/>
</dbReference>
<dbReference type="SUPFAM" id="SSF56496">
    <property type="entry name" value="Fibrinogen C-terminal domain-like"/>
    <property type="match status" value="1"/>
</dbReference>
<evidence type="ECO:0000313" key="3">
    <source>
        <dbReference type="Proteomes" id="UP000762676"/>
    </source>
</evidence>
<feature type="domain" description="Fibrinogen C-terminal" evidence="1">
    <location>
        <begin position="111"/>
        <end position="339"/>
    </location>
</feature>
<dbReference type="InterPro" id="IPR002181">
    <property type="entry name" value="Fibrinogen_a/b/g_C_dom"/>
</dbReference>
<dbReference type="AlphaFoldDB" id="A0AAV4JQV4"/>
<dbReference type="Gene3D" id="3.90.215.10">
    <property type="entry name" value="Gamma Fibrinogen, chain A, domain 1"/>
    <property type="match status" value="1"/>
</dbReference>
<name>A0AAV4JQV4_9GAST</name>
<reference evidence="2 3" key="1">
    <citation type="journal article" date="2021" name="Elife">
        <title>Chloroplast acquisition without the gene transfer in kleptoplastic sea slugs, Plakobranchus ocellatus.</title>
        <authorList>
            <person name="Maeda T."/>
            <person name="Takahashi S."/>
            <person name="Yoshida T."/>
            <person name="Shimamura S."/>
            <person name="Takaki Y."/>
            <person name="Nagai Y."/>
            <person name="Toyoda A."/>
            <person name="Suzuki Y."/>
            <person name="Arimoto A."/>
            <person name="Ishii H."/>
            <person name="Satoh N."/>
            <person name="Nishiyama T."/>
            <person name="Hasebe M."/>
            <person name="Maruyama T."/>
            <person name="Minagawa J."/>
            <person name="Obokata J."/>
            <person name="Shigenobu S."/>
        </authorList>
    </citation>
    <scope>NUCLEOTIDE SEQUENCE [LARGE SCALE GENOMIC DNA]</scope>
</reference>
<keyword evidence="3" id="KW-1185">Reference proteome</keyword>
<dbReference type="InterPro" id="IPR014716">
    <property type="entry name" value="Fibrinogen_a/b/g_C_1"/>
</dbReference>
<dbReference type="PANTHER" id="PTHR19143:SF327">
    <property type="entry name" value="FI21813P1-RELATED"/>
    <property type="match status" value="1"/>
</dbReference>
<protein>
    <submittedName>
        <fullName evidence="2">Fibrinogen-related protein 3-2</fullName>
    </submittedName>
</protein>
<dbReference type="InterPro" id="IPR050373">
    <property type="entry name" value="Fibrinogen_C-term_domain"/>
</dbReference>
<dbReference type="EMBL" id="BMAT01010355">
    <property type="protein sequence ID" value="GFS24765.1"/>
    <property type="molecule type" value="Genomic_DNA"/>
</dbReference>
<dbReference type="SMART" id="SM00186">
    <property type="entry name" value="FBG"/>
    <property type="match status" value="1"/>
</dbReference>